<comment type="similarity">
    <text evidence="5">Belongs to the anthranilate phosphoribosyltransferase family.</text>
</comment>
<feature type="binding site" evidence="5">
    <location>
        <position position="168"/>
    </location>
    <ligand>
        <name>anthranilate</name>
        <dbReference type="ChEBI" id="CHEBI:16567"/>
        <label>2</label>
    </ligand>
</feature>
<feature type="binding site" evidence="5">
    <location>
        <position position="122"/>
    </location>
    <ligand>
        <name>5-phospho-alpha-D-ribose 1-diphosphate</name>
        <dbReference type="ChEBI" id="CHEBI:58017"/>
    </ligand>
</feature>
<dbReference type="eggNOG" id="COG0547">
    <property type="taxonomic scope" value="Bacteria"/>
</dbReference>
<dbReference type="Gene3D" id="1.20.970.10">
    <property type="entry name" value="Transferase, Pyrimidine Nucleoside Phosphorylase, Chain C"/>
    <property type="match status" value="1"/>
</dbReference>
<dbReference type="Proteomes" id="UP000011016">
    <property type="component" value="Unassembled WGS sequence"/>
</dbReference>
<dbReference type="OrthoDB" id="9806430at2"/>
<keyword evidence="10" id="KW-1185">Reference proteome</keyword>
<reference evidence="8 11" key="1">
    <citation type="journal article" date="2012" name="J. Bacteriol.">
        <title>Draft Genome Sequence of Turicella otitidis ATCC 51513, Isolated from Middle Ear Fluid from a Child with Otitis Media.</title>
        <authorList>
            <person name="Brinkrolf K."/>
            <person name="Schneider J."/>
            <person name="Knecht M."/>
            <person name="Ruckert C."/>
            <person name="Tauch A."/>
        </authorList>
    </citation>
    <scope>NUCLEOTIDE SEQUENCE [LARGE SCALE GENOMIC DNA]</scope>
    <source>
        <strain evidence="8 11">ATCC 51513</strain>
    </source>
</reference>
<keyword evidence="1 5" id="KW-0328">Glycosyltransferase</keyword>
<evidence type="ECO:0000256" key="3">
    <source>
        <dbReference type="ARBA" id="ARBA00022822"/>
    </source>
</evidence>
<feature type="binding site" evidence="5">
    <location>
        <begin position="85"/>
        <end position="86"/>
    </location>
    <ligand>
        <name>5-phospho-alpha-D-ribose 1-diphosphate</name>
        <dbReference type="ChEBI" id="CHEBI:58017"/>
    </ligand>
</feature>
<feature type="binding site" evidence="5">
    <location>
        <begin position="92"/>
        <end position="95"/>
    </location>
    <ligand>
        <name>5-phospho-alpha-D-ribose 1-diphosphate</name>
        <dbReference type="ChEBI" id="CHEBI:58017"/>
    </ligand>
</feature>
<feature type="binding site" evidence="5">
    <location>
        <position position="227"/>
    </location>
    <ligand>
        <name>Mg(2+)</name>
        <dbReference type="ChEBI" id="CHEBI:18420"/>
        <label>2</label>
    </ligand>
</feature>
<dbReference type="Pfam" id="PF00591">
    <property type="entry name" value="Glycos_transf_3"/>
    <property type="match status" value="1"/>
</dbReference>
<accession>I7JWL8</accession>
<evidence type="ECO:0000313" key="9">
    <source>
        <dbReference type="EMBL" id="EJZ81237.1"/>
    </source>
</evidence>
<dbReference type="GO" id="GO:0000287">
    <property type="term" value="F:magnesium ion binding"/>
    <property type="evidence" value="ECO:0007669"/>
    <property type="project" value="UniProtKB-UniRule"/>
</dbReference>
<dbReference type="PANTHER" id="PTHR43285:SF2">
    <property type="entry name" value="ANTHRANILATE PHOSPHORIBOSYLTRANSFERASE"/>
    <property type="match status" value="1"/>
</dbReference>
<dbReference type="EC" id="2.4.2.18" evidence="5"/>
<feature type="binding site" evidence="5">
    <location>
        <begin position="110"/>
        <end position="118"/>
    </location>
    <ligand>
        <name>5-phospho-alpha-D-ribose 1-diphosphate</name>
        <dbReference type="ChEBI" id="CHEBI:58017"/>
    </ligand>
</feature>
<keyword evidence="2 5" id="KW-0808">Transferase</keyword>
<sequence length="338" mass="35076">MATPRELLTDYLDNPAPTAEETRAVFGHVSEGEYSDIQIAALLATLRTRGETADDIYGATTAFLDAARPFPATGEGLLDTAGTGGDRLNTINITTGASLVAAALGARVVKSGNRSVSSKSGSADLLESLGLPIALDPDRAFEQFERTGFAFLFAPAYHPAVAHVQPVRAELKLPTIFNVLGPLLSPARPQFQAMGVADRKKAPLVAAALKGLGRDHALVIHGSGSDEVATWGPTDIWELDGGEVAHRVVEPAELGIAEHPVESLVGGSPEDNARALEETLAGRGEPAHRDAIAASAGALLYTARLADSLNAGTGRALDALADGTVANWLVNARGEGRG</sequence>
<dbReference type="PATRIC" id="fig|883169.3.peg.1754"/>
<dbReference type="GO" id="GO:0004048">
    <property type="term" value="F:anthranilate phosphoribosyltransferase activity"/>
    <property type="evidence" value="ECO:0007669"/>
    <property type="project" value="UniProtKB-UniRule"/>
</dbReference>
<evidence type="ECO:0000256" key="2">
    <source>
        <dbReference type="ARBA" id="ARBA00022679"/>
    </source>
</evidence>
<dbReference type="Proteomes" id="UP000006078">
    <property type="component" value="Unassembled WGS sequence"/>
</dbReference>
<dbReference type="InterPro" id="IPR000312">
    <property type="entry name" value="Glycosyl_Trfase_fam3"/>
</dbReference>
<gene>
    <name evidence="5 8" type="primary">trpD</name>
    <name evidence="8" type="ORF">BN46_1216</name>
    <name evidence="9" type="ORF">HMPREF9719_01815</name>
</gene>
<feature type="binding site" evidence="5">
    <location>
        <position position="113"/>
    </location>
    <ligand>
        <name>anthranilate</name>
        <dbReference type="ChEBI" id="CHEBI:16567"/>
        <label>1</label>
    </ligand>
</feature>
<keyword evidence="5" id="KW-0460">Magnesium</keyword>
<dbReference type="Gene3D" id="3.40.1030.10">
    <property type="entry name" value="Nucleoside phosphorylase/phosphoribosyltransferase catalytic domain"/>
    <property type="match status" value="1"/>
</dbReference>
<comment type="cofactor">
    <cofactor evidence="5">
        <name>Mg(2+)</name>
        <dbReference type="ChEBI" id="CHEBI:18420"/>
    </cofactor>
    <text evidence="5">Binds 2 magnesium ions per monomer.</text>
</comment>
<dbReference type="EMBL" id="AHAE01000085">
    <property type="protein sequence ID" value="EJZ81237.1"/>
    <property type="molecule type" value="Genomic_DNA"/>
</dbReference>
<dbReference type="HAMAP" id="MF_00211">
    <property type="entry name" value="TrpD"/>
    <property type="match status" value="1"/>
</dbReference>
<comment type="subunit">
    <text evidence="5">Homodimer.</text>
</comment>
<dbReference type="GO" id="GO:0000162">
    <property type="term" value="P:L-tryptophan biosynthetic process"/>
    <property type="evidence" value="ECO:0007669"/>
    <property type="project" value="UniProtKB-UniRule"/>
</dbReference>
<feature type="binding site" evidence="5">
    <location>
        <position position="226"/>
    </location>
    <ligand>
        <name>Mg(2+)</name>
        <dbReference type="ChEBI" id="CHEBI:18420"/>
        <label>2</label>
    </ligand>
</feature>
<feature type="binding site" evidence="5">
    <location>
        <position position="90"/>
    </location>
    <ligand>
        <name>5-phospho-alpha-D-ribose 1-diphosphate</name>
        <dbReference type="ChEBI" id="CHEBI:58017"/>
    </ligand>
</feature>
<dbReference type="GO" id="GO:0005829">
    <property type="term" value="C:cytosol"/>
    <property type="evidence" value="ECO:0007669"/>
    <property type="project" value="TreeGrafter"/>
</dbReference>
<dbReference type="InterPro" id="IPR036320">
    <property type="entry name" value="Glycosyl_Trfase_fam3_N_dom_sf"/>
</dbReference>
<feature type="domain" description="Glycosyl transferase family 3" evidence="6">
    <location>
        <begin position="76"/>
        <end position="324"/>
    </location>
</feature>
<comment type="function">
    <text evidence="5">Catalyzes the transfer of the phosphoribosyl group of 5-phosphorylribose-1-pyrophosphate (PRPP) to anthranilate to yield N-(5'-phosphoribosyl)-anthranilate (PRA).</text>
</comment>
<comment type="pathway">
    <text evidence="5">Amino-acid biosynthesis; L-tryptophan biosynthesis; L-tryptophan from chorismate: step 2/5.</text>
</comment>
<comment type="caution">
    <text evidence="8">The sequence shown here is derived from an EMBL/GenBank/DDBJ whole genome shotgun (WGS) entry which is preliminary data.</text>
</comment>
<dbReference type="InterPro" id="IPR005940">
    <property type="entry name" value="Anthranilate_Pribosyl_Tfrase"/>
</dbReference>
<name>I7JWL8_9CORY</name>
<keyword evidence="4 5" id="KW-0057">Aromatic amino acid biosynthesis</keyword>
<feature type="binding site" evidence="5">
    <location>
        <position position="227"/>
    </location>
    <ligand>
        <name>Mg(2+)</name>
        <dbReference type="ChEBI" id="CHEBI:18420"/>
        <label>1</label>
    </ligand>
</feature>
<dbReference type="UniPathway" id="UPA00035">
    <property type="reaction ID" value="UER00041"/>
</dbReference>
<organism evidence="8 11">
    <name type="scientific">Corynebacterium otitidis ATCC 51513</name>
    <dbReference type="NCBI Taxonomy" id="883169"/>
    <lineage>
        <taxon>Bacteria</taxon>
        <taxon>Bacillati</taxon>
        <taxon>Actinomycetota</taxon>
        <taxon>Actinomycetes</taxon>
        <taxon>Mycobacteriales</taxon>
        <taxon>Corynebacteriaceae</taxon>
        <taxon>Corynebacterium</taxon>
    </lineage>
</organism>
<evidence type="ECO:0000259" key="7">
    <source>
        <dbReference type="Pfam" id="PF02885"/>
    </source>
</evidence>
<evidence type="ECO:0000256" key="5">
    <source>
        <dbReference type="HAMAP-Rule" id="MF_00211"/>
    </source>
</evidence>
<dbReference type="HOGENOM" id="CLU_034315_2_1_11"/>
<dbReference type="AlphaFoldDB" id="I7JWL8"/>
<proteinExistence type="inferred from homology"/>
<dbReference type="InterPro" id="IPR035902">
    <property type="entry name" value="Nuc_phospho_transferase"/>
</dbReference>
<protein>
    <recommendedName>
        <fullName evidence="5">Anthranilate phosphoribosyltransferase</fullName>
        <ecNumber evidence="5">2.4.2.18</ecNumber>
    </recommendedName>
</protein>
<evidence type="ECO:0000313" key="8">
    <source>
        <dbReference type="EMBL" id="CCI83941.1"/>
    </source>
</evidence>
<dbReference type="InterPro" id="IPR017459">
    <property type="entry name" value="Glycosyl_Trfase_fam3_N_dom"/>
</dbReference>
<comment type="caution">
    <text evidence="5">Lacks conserved residue(s) required for the propagation of feature annotation.</text>
</comment>
<feature type="binding site" evidence="5">
    <location>
        <position position="82"/>
    </location>
    <ligand>
        <name>anthranilate</name>
        <dbReference type="ChEBI" id="CHEBI:16567"/>
        <label>1</label>
    </ligand>
</feature>
<keyword evidence="3 5" id="KW-0822">Tryptophan biosynthesis</keyword>
<dbReference type="SUPFAM" id="SSF47648">
    <property type="entry name" value="Nucleoside phosphorylase/phosphoribosyltransferase N-terminal domain"/>
    <property type="match status" value="1"/>
</dbReference>
<dbReference type="STRING" id="29321.AAV33_02745"/>
<evidence type="ECO:0000256" key="4">
    <source>
        <dbReference type="ARBA" id="ARBA00023141"/>
    </source>
</evidence>
<feature type="binding site" evidence="5">
    <location>
        <position position="82"/>
    </location>
    <ligand>
        <name>5-phospho-alpha-D-ribose 1-diphosphate</name>
        <dbReference type="ChEBI" id="CHEBI:58017"/>
    </ligand>
</feature>
<comment type="catalytic activity">
    <reaction evidence="5">
        <text>N-(5-phospho-beta-D-ribosyl)anthranilate + diphosphate = 5-phospho-alpha-D-ribose 1-diphosphate + anthranilate</text>
        <dbReference type="Rhea" id="RHEA:11768"/>
        <dbReference type="ChEBI" id="CHEBI:16567"/>
        <dbReference type="ChEBI" id="CHEBI:18277"/>
        <dbReference type="ChEBI" id="CHEBI:33019"/>
        <dbReference type="ChEBI" id="CHEBI:58017"/>
        <dbReference type="EC" id="2.4.2.18"/>
    </reaction>
</comment>
<keyword evidence="5" id="KW-0028">Amino-acid biosynthesis</keyword>
<evidence type="ECO:0000313" key="10">
    <source>
        <dbReference type="Proteomes" id="UP000006078"/>
    </source>
</evidence>
<evidence type="ECO:0000256" key="1">
    <source>
        <dbReference type="ARBA" id="ARBA00022676"/>
    </source>
</evidence>
<dbReference type="RefSeq" id="WP_004601705.1">
    <property type="nucleotide sequence ID" value="NZ_HF541868.1"/>
</dbReference>
<evidence type="ECO:0000259" key="6">
    <source>
        <dbReference type="Pfam" id="PF00591"/>
    </source>
</evidence>
<evidence type="ECO:0000313" key="11">
    <source>
        <dbReference type="Proteomes" id="UP000011016"/>
    </source>
</evidence>
<feature type="binding site" evidence="5">
    <location>
        <position position="94"/>
    </location>
    <ligand>
        <name>Mg(2+)</name>
        <dbReference type="ChEBI" id="CHEBI:18420"/>
        <label>1</label>
    </ligand>
</feature>
<feature type="domain" description="Glycosyl transferase family 3 N-terminal" evidence="7">
    <location>
        <begin position="6"/>
        <end position="67"/>
    </location>
</feature>
<reference evidence="9 10" key="2">
    <citation type="submission" date="2012-08" db="EMBL/GenBank/DDBJ databases">
        <title>The Genome Sequence of Turicella otitidis ATCC 51513.</title>
        <authorList>
            <consortium name="The Broad Institute Genome Sequencing Platform"/>
            <person name="Earl A."/>
            <person name="Ward D."/>
            <person name="Feldgarden M."/>
            <person name="Gevers D."/>
            <person name="Huys G."/>
            <person name="Walker B."/>
            <person name="Young S.K."/>
            <person name="Zeng Q."/>
            <person name="Gargeya S."/>
            <person name="Fitzgerald M."/>
            <person name="Haas B."/>
            <person name="Abouelleil A."/>
            <person name="Alvarado L."/>
            <person name="Arachchi H.M."/>
            <person name="Berlin A.M."/>
            <person name="Chapman S.B."/>
            <person name="Goldberg J."/>
            <person name="Griggs A."/>
            <person name="Gujja S."/>
            <person name="Hansen M."/>
            <person name="Howarth C."/>
            <person name="Imamovic A."/>
            <person name="Larimer J."/>
            <person name="McCowen C."/>
            <person name="Montmayeur A."/>
            <person name="Murphy C."/>
            <person name="Neiman D."/>
            <person name="Pearson M."/>
            <person name="Priest M."/>
            <person name="Roberts A."/>
            <person name="Saif S."/>
            <person name="Shea T."/>
            <person name="Sisk P."/>
            <person name="Sykes S."/>
            <person name="Wortman J."/>
            <person name="Nusbaum C."/>
            <person name="Birren B."/>
        </authorList>
    </citation>
    <scope>NUCLEOTIDE SEQUENCE [LARGE SCALE GENOMIC DNA]</scope>
    <source>
        <strain evidence="9 10">ATCC 51513</strain>
    </source>
</reference>
<dbReference type="SUPFAM" id="SSF52418">
    <property type="entry name" value="Nucleoside phosphorylase/phosphoribosyltransferase catalytic domain"/>
    <property type="match status" value="1"/>
</dbReference>
<dbReference type="PANTHER" id="PTHR43285">
    <property type="entry name" value="ANTHRANILATE PHOSPHORIBOSYLTRANSFERASE"/>
    <property type="match status" value="1"/>
</dbReference>
<dbReference type="EMBL" id="CAJZ01000176">
    <property type="protein sequence ID" value="CCI83941.1"/>
    <property type="molecule type" value="Genomic_DNA"/>
</dbReference>
<dbReference type="Pfam" id="PF02885">
    <property type="entry name" value="Glycos_trans_3N"/>
    <property type="match status" value="1"/>
</dbReference>
<keyword evidence="5" id="KW-0479">Metal-binding</keyword>
<dbReference type="NCBIfam" id="TIGR01245">
    <property type="entry name" value="trpD"/>
    <property type="match status" value="1"/>
</dbReference>